<dbReference type="Proteomes" id="UP001305414">
    <property type="component" value="Unassembled WGS sequence"/>
</dbReference>
<evidence type="ECO:0000313" key="2">
    <source>
        <dbReference type="Proteomes" id="UP001305414"/>
    </source>
</evidence>
<comment type="caution">
    <text evidence="1">The sequence shown here is derived from an EMBL/GenBank/DDBJ whole genome shotgun (WGS) entry which is preliminary data.</text>
</comment>
<dbReference type="EMBL" id="JAWHQM010000029">
    <property type="protein sequence ID" value="KAK5633036.1"/>
    <property type="molecule type" value="Genomic_DNA"/>
</dbReference>
<accession>A0AAN7ZBE4</accession>
<name>A0AAN7ZBE4_9PEZI</name>
<evidence type="ECO:0000313" key="1">
    <source>
        <dbReference type="EMBL" id="KAK5633036.1"/>
    </source>
</evidence>
<organism evidence="1 2">
    <name type="scientific">Xylaria bambusicola</name>
    <dbReference type="NCBI Taxonomy" id="326684"/>
    <lineage>
        <taxon>Eukaryota</taxon>
        <taxon>Fungi</taxon>
        <taxon>Dikarya</taxon>
        <taxon>Ascomycota</taxon>
        <taxon>Pezizomycotina</taxon>
        <taxon>Sordariomycetes</taxon>
        <taxon>Xylariomycetidae</taxon>
        <taxon>Xylariales</taxon>
        <taxon>Xylariaceae</taxon>
        <taxon>Xylaria</taxon>
    </lineage>
</organism>
<sequence>MSTSDINKKQRFAISVKVTHEEFSVVNLSPVELVSCEPTHEPSEASLILRICAASLEHA</sequence>
<reference evidence="1 2" key="1">
    <citation type="submission" date="2023-10" db="EMBL/GenBank/DDBJ databases">
        <title>Draft genome sequence of Xylaria bambusicola isolate GMP-LS, the root and basal stem rot pathogen of sugarcane in Indonesia.</title>
        <authorList>
            <person name="Selvaraj P."/>
            <person name="Muralishankar V."/>
            <person name="Muruganantham S."/>
            <person name="Sp S."/>
            <person name="Haryani S."/>
            <person name="Lau K.J.X."/>
            <person name="Naqvi N.I."/>
        </authorList>
    </citation>
    <scope>NUCLEOTIDE SEQUENCE [LARGE SCALE GENOMIC DNA]</scope>
    <source>
        <strain evidence="1">GMP-LS</strain>
    </source>
</reference>
<gene>
    <name evidence="1" type="ORF">RRF57_008749</name>
</gene>
<proteinExistence type="predicted"/>
<dbReference type="AlphaFoldDB" id="A0AAN7ZBE4"/>
<keyword evidence="2" id="KW-1185">Reference proteome</keyword>
<protein>
    <submittedName>
        <fullName evidence="1">Uncharacterized protein</fullName>
    </submittedName>
</protein>